<sequence>MTVALNRPFAADLQQTGVTGWSCGPTIVKMIGTDDKPISLPPYSGPPPPPQMHHRIPPEAAHGLPNAPGVYHQPWRPYPPSFEHHHAEQQRASNPPQPSLPPHGYPVIPNRELPQLPPEGPYGRPNNLPAPRLIPTESHPPTFRPMNGASHDSMPHSTPPHPAPPHSAPPEFHPRMTYHPQEQSSNGDRPPQPPPYSHTMPPAPYEPNPYQNQAVGMRQRKPARAQQACDQCRTRKAKCDEGRPACSHCKENNLICVYKEVPPHKQEKATQVILDMLQYVEDKLDERVTSCQAVQIQHGVTIAKISHMVGVKESNILAVKDTARSMQPKQTDRLLKPSAADPLLELESNNGEGMQQLDPNEPAGQSYMEREDSELSMPVEHTTAAHKLLSWPSIKNLLYPREYDEDYVMRKEEIRGLIRIYGRGEGDDTSEDRMSPTPLPSSNSSSGWDDTHQASPSSSWSQSAHPSGFPQKLKDRGVDEFGTLWADPDTIHRYHHSYLKHMHKLHPFLDQSDLEKKIEIFIKFYCLSKTPGGSTPTGTGEMPRGAKRKRSCETLQGAACDFQTSAMNHRIEKSIDNAVLLLVLALGSICEQGPPVPGPVTDTPPDFRKEWIPGPPTRSILSPAGSDMILPAQGSFYTSNPHAIPSPSPVDGRRSVGGQSASSGPSPANCHLRNIDVIPGLSYYAYATQILGPLQGANSLLHVQACLLAGLYAGQLAHPVQSHAYIFQAGRACQTLIRSKRYDQMQDGPLKDLYDFAYWTCLQLESDILAELDLPASGISRAESRISLPKGRFTLALPNEIGAPSTMMMFFYSSQIHLRKVLNRVHTDLYKVERQPNSNAVNPGIATNAASSASAVNAAIAAITANPSSSTTTQSSSSNNRWTSNVHEILSMNLEMWRNSLPEIMKWKDTDPPSKDINVARMRAKYYGARYIIHRPLLYHALHYAGLPPNTTSASVESPAGSILSGSKSQQVSPSINMARLSSDMGTAVHSCPPSFQGGPGSMSAIAYRDLPPKLRRACKVCIDSAILSTEAFDGIDGRPIVTNIFGTAHAQFGNMLVLSATYMSCLSELVDRNVLEKLLKRTIKFLLQSRYISPTLRADARILTEIYEKIFGWPATSFSSAYS</sequence>
<feature type="compositionally biased region" description="Pro residues" evidence="5">
    <location>
        <begin position="42"/>
        <end position="51"/>
    </location>
</feature>
<feature type="compositionally biased region" description="Pro residues" evidence="5">
    <location>
        <begin position="157"/>
        <end position="168"/>
    </location>
</feature>
<dbReference type="InterPro" id="IPR001138">
    <property type="entry name" value="Zn2Cys6_DnaBD"/>
</dbReference>
<dbReference type="Proteomes" id="UP000006702">
    <property type="component" value="Unassembled WGS sequence"/>
</dbReference>
<evidence type="ECO:0000313" key="7">
    <source>
        <dbReference type="EMBL" id="EAW22052.1"/>
    </source>
</evidence>
<dbReference type="HOGENOM" id="CLU_004835_0_0_1"/>
<feature type="domain" description="Zn(2)-C6 fungal-type" evidence="6">
    <location>
        <begin position="228"/>
        <end position="258"/>
    </location>
</feature>
<dbReference type="OMA" id="DSWKWIS"/>
<feature type="region of interest" description="Disordered" evidence="5">
    <location>
        <begin position="423"/>
        <end position="473"/>
    </location>
</feature>
<dbReference type="EMBL" id="DS027689">
    <property type="protein sequence ID" value="EAW22052.1"/>
    <property type="molecule type" value="Genomic_DNA"/>
</dbReference>
<dbReference type="RefSeq" id="XP_001263949.1">
    <property type="nucleotide sequence ID" value="XM_001263948.1"/>
</dbReference>
<evidence type="ECO:0000256" key="4">
    <source>
        <dbReference type="ARBA" id="ARBA00023242"/>
    </source>
</evidence>
<dbReference type="PROSITE" id="PS50048">
    <property type="entry name" value="ZN2_CY6_FUNGAL_2"/>
    <property type="match status" value="1"/>
</dbReference>
<evidence type="ECO:0000256" key="5">
    <source>
        <dbReference type="SAM" id="MobiDB-lite"/>
    </source>
</evidence>
<dbReference type="KEGG" id="nfi:NFIA_024310"/>
<evidence type="ECO:0000313" key="8">
    <source>
        <dbReference type="Proteomes" id="UP000006702"/>
    </source>
</evidence>
<feature type="region of interest" description="Disordered" evidence="5">
    <location>
        <begin position="42"/>
        <end position="221"/>
    </location>
</feature>
<feature type="compositionally biased region" description="Basic and acidic residues" evidence="5">
    <location>
        <begin position="423"/>
        <end position="434"/>
    </location>
</feature>
<dbReference type="STRING" id="331117.A1D5J8"/>
<dbReference type="InterPro" id="IPR053181">
    <property type="entry name" value="EcdB-like_regulator"/>
</dbReference>
<keyword evidence="4" id="KW-0539">Nucleus</keyword>
<keyword evidence="8" id="KW-1185">Reference proteome</keyword>
<evidence type="ECO:0000256" key="1">
    <source>
        <dbReference type="ARBA" id="ARBA00023015"/>
    </source>
</evidence>
<dbReference type="OrthoDB" id="5244761at2759"/>
<dbReference type="InterPro" id="IPR036864">
    <property type="entry name" value="Zn2-C6_fun-type_DNA-bd_sf"/>
</dbReference>
<feature type="compositionally biased region" description="Low complexity" evidence="5">
    <location>
        <begin position="656"/>
        <end position="667"/>
    </location>
</feature>
<dbReference type="PROSITE" id="PS00463">
    <property type="entry name" value="ZN2_CY6_FUNGAL_1"/>
    <property type="match status" value="1"/>
</dbReference>
<evidence type="ECO:0000256" key="3">
    <source>
        <dbReference type="ARBA" id="ARBA00023163"/>
    </source>
</evidence>
<dbReference type="GO" id="GO:0003677">
    <property type="term" value="F:DNA binding"/>
    <property type="evidence" value="ECO:0007669"/>
    <property type="project" value="UniProtKB-KW"/>
</dbReference>
<reference evidence="8" key="1">
    <citation type="journal article" date="2008" name="PLoS Genet.">
        <title>Genomic islands in the pathogenic filamentous fungus Aspergillus fumigatus.</title>
        <authorList>
            <person name="Fedorova N.D."/>
            <person name="Khaldi N."/>
            <person name="Joardar V.S."/>
            <person name="Maiti R."/>
            <person name="Amedeo P."/>
            <person name="Anderson M.J."/>
            <person name="Crabtree J."/>
            <person name="Silva J.C."/>
            <person name="Badger J.H."/>
            <person name="Albarraq A."/>
            <person name="Angiuoli S."/>
            <person name="Bussey H."/>
            <person name="Bowyer P."/>
            <person name="Cotty P.J."/>
            <person name="Dyer P.S."/>
            <person name="Egan A."/>
            <person name="Galens K."/>
            <person name="Fraser-Liggett C.M."/>
            <person name="Haas B.J."/>
            <person name="Inman J.M."/>
            <person name="Kent R."/>
            <person name="Lemieux S."/>
            <person name="Malavazi I."/>
            <person name="Orvis J."/>
            <person name="Roemer T."/>
            <person name="Ronning C.M."/>
            <person name="Sundaram J.P."/>
            <person name="Sutton G."/>
            <person name="Turner G."/>
            <person name="Venter J.C."/>
            <person name="White O.R."/>
            <person name="Whitty B.R."/>
            <person name="Youngman P."/>
            <person name="Wolfe K.H."/>
            <person name="Goldman G.H."/>
            <person name="Wortman J.R."/>
            <person name="Jiang B."/>
            <person name="Denning D.W."/>
            <person name="Nierman W.C."/>
        </authorList>
    </citation>
    <scope>NUCLEOTIDE SEQUENCE [LARGE SCALE GENOMIC DNA]</scope>
    <source>
        <strain evidence="8">ATCC 1020 / DSM 3700 / CBS 544.65 / FGSC A1164 / JCM 1740 / NRRL 181 / WB 181</strain>
    </source>
</reference>
<dbReference type="SMART" id="SM00066">
    <property type="entry name" value="GAL4"/>
    <property type="match status" value="1"/>
</dbReference>
<gene>
    <name evidence="7" type="ORF">NFIA_024310</name>
</gene>
<keyword evidence="2" id="KW-0238">DNA-binding</keyword>
<keyword evidence="3" id="KW-0804">Transcription</keyword>
<keyword evidence="1" id="KW-0805">Transcription regulation</keyword>
<evidence type="ECO:0000256" key="2">
    <source>
        <dbReference type="ARBA" id="ARBA00023125"/>
    </source>
</evidence>
<dbReference type="eggNOG" id="ENOG502QT5J">
    <property type="taxonomic scope" value="Eukaryota"/>
</dbReference>
<dbReference type="CDD" id="cd12148">
    <property type="entry name" value="fungal_TF_MHR"/>
    <property type="match status" value="1"/>
</dbReference>
<feature type="region of interest" description="Disordered" evidence="5">
    <location>
        <begin position="348"/>
        <end position="370"/>
    </location>
</feature>
<dbReference type="PANTHER" id="PTHR47785">
    <property type="entry name" value="ZN(II)2CYS6 TRANSCRIPTION FACTOR (EUROFUNG)-RELATED-RELATED"/>
    <property type="match status" value="1"/>
</dbReference>
<dbReference type="PANTHER" id="PTHR47785:SF4">
    <property type="entry name" value="ZN(II)2CYS6 TRANSCRIPTION FACTOR (EUROFUNG)"/>
    <property type="match status" value="1"/>
</dbReference>
<dbReference type="GO" id="GO:0000981">
    <property type="term" value="F:DNA-binding transcription factor activity, RNA polymerase II-specific"/>
    <property type="evidence" value="ECO:0007669"/>
    <property type="project" value="InterPro"/>
</dbReference>
<name>A1D5J8_NEOFI</name>
<dbReference type="SUPFAM" id="SSF57701">
    <property type="entry name" value="Zn2/Cys6 DNA-binding domain"/>
    <property type="match status" value="1"/>
</dbReference>
<dbReference type="VEuPathDB" id="FungiDB:NFIA_024310"/>
<feature type="compositionally biased region" description="Pro residues" evidence="5">
    <location>
        <begin position="190"/>
        <end position="207"/>
    </location>
</feature>
<accession>A1D5J8</accession>
<feature type="compositionally biased region" description="Pro residues" evidence="5">
    <location>
        <begin position="95"/>
        <end position="104"/>
    </location>
</feature>
<organism evidence="7 8">
    <name type="scientific">Neosartorya fischeri (strain ATCC 1020 / DSM 3700 / CBS 544.65 / FGSC A1164 / JCM 1740 / NRRL 181 / WB 181)</name>
    <name type="common">Aspergillus fischerianus</name>
    <dbReference type="NCBI Taxonomy" id="331117"/>
    <lineage>
        <taxon>Eukaryota</taxon>
        <taxon>Fungi</taxon>
        <taxon>Dikarya</taxon>
        <taxon>Ascomycota</taxon>
        <taxon>Pezizomycotina</taxon>
        <taxon>Eurotiomycetes</taxon>
        <taxon>Eurotiomycetidae</taxon>
        <taxon>Eurotiales</taxon>
        <taxon>Aspergillaceae</taxon>
        <taxon>Aspergillus</taxon>
        <taxon>Aspergillus subgen. Fumigati</taxon>
    </lineage>
</organism>
<dbReference type="GO" id="GO:0008270">
    <property type="term" value="F:zinc ion binding"/>
    <property type="evidence" value="ECO:0007669"/>
    <property type="project" value="InterPro"/>
</dbReference>
<dbReference type="AlphaFoldDB" id="A1D5J8"/>
<evidence type="ECO:0000259" key="6">
    <source>
        <dbReference type="PROSITE" id="PS50048"/>
    </source>
</evidence>
<dbReference type="Pfam" id="PF00172">
    <property type="entry name" value="Zn_clus"/>
    <property type="match status" value="1"/>
</dbReference>
<dbReference type="CDD" id="cd00067">
    <property type="entry name" value="GAL4"/>
    <property type="match status" value="1"/>
</dbReference>
<feature type="region of interest" description="Disordered" evidence="5">
    <location>
        <begin position="640"/>
        <end position="667"/>
    </location>
</feature>
<protein>
    <submittedName>
        <fullName evidence="7">C6 zinc finger domain protein</fullName>
    </submittedName>
</protein>
<dbReference type="Gene3D" id="4.10.240.10">
    <property type="entry name" value="Zn(2)-C6 fungal-type DNA-binding domain"/>
    <property type="match status" value="1"/>
</dbReference>
<proteinExistence type="predicted"/>
<dbReference type="GeneID" id="4590604"/>
<feature type="compositionally biased region" description="Low complexity" evidence="5">
    <location>
        <begin position="453"/>
        <end position="467"/>
    </location>
</feature>